<protein>
    <submittedName>
        <fullName evidence="4">Uncharacterized protein LOC107003993</fullName>
    </submittedName>
</protein>
<dbReference type="Proteomes" id="UP000694930">
    <property type="component" value="Chromosome 11"/>
</dbReference>
<feature type="region of interest" description="Disordered" evidence="1">
    <location>
        <begin position="43"/>
        <end position="108"/>
    </location>
</feature>
<evidence type="ECO:0000313" key="3">
    <source>
        <dbReference type="Proteomes" id="UP000694930"/>
    </source>
</evidence>
<reference evidence="4" key="2">
    <citation type="submission" date="2025-08" db="UniProtKB">
        <authorList>
            <consortium name="RefSeq"/>
        </authorList>
    </citation>
    <scope>IDENTIFICATION</scope>
</reference>
<sequence length="540" mass="62362">MGDNNDEIDMNDVVVAQPAAADKNELIMQLMQQIAEMRVEMQRMQDSPNPISSFNPPRDGRPPLHFPPPSTEQVQNLLSNPAQNPPTIDLTTPNPRYATTSCQAPHHPHNTNQILQLIQNQNTNNAQNKNTDPQNFPQNYQATQNAQNPSIVPPIPQKTTFQIPIPNEPYANCSELDHYKEREREWRSKEEVVKVNMKEEIRKAMKELHYISEVDGLSYKDLCIHSNLDLPEGFKVPKFVTFNGTGNPLAHLKVYCDQLVGVGKNEALLMRLFSRSLSGEALEWLTSQELKQWKSWNALAKDFTERFGHNIEDAPDRYYLEKIKQKSTENYREYALRWRKEAARVQPPMSEREITEMFIRTQEPEYYERMLCMMGQKFVEIVKVGEALEDGFKTGKLTKFAALRSNGKSTRITDMDKSKGKVEEVSMITATHMRSASQRKYQNHYVIQEKFPRPKFTKAPNVFTQLRESQTQLYERLKAMGMLYPIEGRPANPLEKFYRADHRCAYHSGAIGHDTENCSTLKHKIQNMINNNLINIEETT</sequence>
<dbReference type="PANTHER" id="PTHR33223">
    <property type="entry name" value="CCHC-TYPE DOMAIN-CONTAINING PROTEIN"/>
    <property type="match status" value="1"/>
</dbReference>
<dbReference type="GeneID" id="107003993"/>
<accession>A0ABM1FJ87</accession>
<evidence type="ECO:0000313" key="4">
    <source>
        <dbReference type="RefSeq" id="XP_015057704.1"/>
    </source>
</evidence>
<feature type="compositionally biased region" description="Polar residues" evidence="1">
    <location>
        <begin position="44"/>
        <end position="55"/>
    </location>
</feature>
<dbReference type="Pfam" id="PF03732">
    <property type="entry name" value="Retrotrans_gag"/>
    <property type="match status" value="1"/>
</dbReference>
<feature type="domain" description="Retrotransposon gag" evidence="2">
    <location>
        <begin position="271"/>
        <end position="360"/>
    </location>
</feature>
<keyword evidence="3" id="KW-1185">Reference proteome</keyword>
<gene>
    <name evidence="4" type="primary">LOC107003993</name>
</gene>
<evidence type="ECO:0000259" key="2">
    <source>
        <dbReference type="Pfam" id="PF03732"/>
    </source>
</evidence>
<reference evidence="3" key="1">
    <citation type="journal article" date="2014" name="Nat. Genet.">
        <title>The genome of the stress-tolerant wild tomato species Solanum pennellii.</title>
        <authorList>
            <person name="Bolger A."/>
            <person name="Scossa F."/>
            <person name="Bolger M.E."/>
            <person name="Lanz C."/>
            <person name="Maumus F."/>
            <person name="Tohge T."/>
            <person name="Quesneville H."/>
            <person name="Alseekh S."/>
            <person name="Sorensen I."/>
            <person name="Lichtenstein G."/>
            <person name="Fich E.A."/>
            <person name="Conte M."/>
            <person name="Keller H."/>
            <person name="Schneeberger K."/>
            <person name="Schwacke R."/>
            <person name="Ofner I."/>
            <person name="Vrebalov J."/>
            <person name="Xu Y."/>
            <person name="Osorio S."/>
            <person name="Aflitos S.A."/>
            <person name="Schijlen E."/>
            <person name="Jimenez-Gomez J.M."/>
            <person name="Ryngajllo M."/>
            <person name="Kimura S."/>
            <person name="Kumar R."/>
            <person name="Koenig D."/>
            <person name="Headland L.R."/>
            <person name="Maloof J.N."/>
            <person name="Sinha N."/>
            <person name="van Ham R.C."/>
            <person name="Lankhorst R.K."/>
            <person name="Mao L."/>
            <person name="Vogel A."/>
            <person name="Arsova B."/>
            <person name="Panstruga R."/>
            <person name="Fei Z."/>
            <person name="Rose J.K."/>
            <person name="Zamir D."/>
            <person name="Carrari F."/>
            <person name="Giovannoni J.J."/>
            <person name="Weigel D."/>
            <person name="Usadel B."/>
            <person name="Fernie A.R."/>
        </authorList>
    </citation>
    <scope>NUCLEOTIDE SEQUENCE [LARGE SCALE GENOMIC DNA]</scope>
    <source>
        <strain evidence="3">cv. LA0716</strain>
    </source>
</reference>
<organism evidence="3 4">
    <name type="scientific">Solanum pennellii</name>
    <name type="common">Tomato</name>
    <name type="synonym">Lycopersicon pennellii</name>
    <dbReference type="NCBI Taxonomy" id="28526"/>
    <lineage>
        <taxon>Eukaryota</taxon>
        <taxon>Viridiplantae</taxon>
        <taxon>Streptophyta</taxon>
        <taxon>Embryophyta</taxon>
        <taxon>Tracheophyta</taxon>
        <taxon>Spermatophyta</taxon>
        <taxon>Magnoliopsida</taxon>
        <taxon>eudicotyledons</taxon>
        <taxon>Gunneridae</taxon>
        <taxon>Pentapetalae</taxon>
        <taxon>asterids</taxon>
        <taxon>lamiids</taxon>
        <taxon>Solanales</taxon>
        <taxon>Solanaceae</taxon>
        <taxon>Solanoideae</taxon>
        <taxon>Solaneae</taxon>
        <taxon>Solanum</taxon>
        <taxon>Solanum subgen. Lycopersicon</taxon>
    </lineage>
</organism>
<name>A0ABM1FJ87_SOLPN</name>
<dbReference type="RefSeq" id="XP_015057704.1">
    <property type="nucleotide sequence ID" value="XM_015202218.1"/>
</dbReference>
<dbReference type="InterPro" id="IPR005162">
    <property type="entry name" value="Retrotrans_gag_dom"/>
</dbReference>
<feature type="compositionally biased region" description="Polar residues" evidence="1">
    <location>
        <begin position="71"/>
        <end position="103"/>
    </location>
</feature>
<proteinExistence type="predicted"/>
<evidence type="ECO:0000256" key="1">
    <source>
        <dbReference type="SAM" id="MobiDB-lite"/>
    </source>
</evidence>
<dbReference type="PANTHER" id="PTHR33223:SF8">
    <property type="entry name" value="OS04G0172440 PROTEIN"/>
    <property type="match status" value="1"/>
</dbReference>